<reference evidence="2" key="1">
    <citation type="submission" date="2018-11" db="EMBL/GenBank/DDBJ databases">
        <authorList>
            <consortium name="Genoscope - CEA"/>
            <person name="William W."/>
        </authorList>
    </citation>
    <scope>NUCLEOTIDE SEQUENCE</scope>
</reference>
<evidence type="ECO:0000256" key="1">
    <source>
        <dbReference type="SAM" id="Phobius"/>
    </source>
</evidence>
<dbReference type="AlphaFoldDB" id="A0A3P5Z798"/>
<gene>
    <name evidence="2" type="ORF">BRAA01T02389Z</name>
</gene>
<organism evidence="2">
    <name type="scientific">Brassica campestris</name>
    <name type="common">Field mustard</name>
    <dbReference type="NCBI Taxonomy" id="3711"/>
    <lineage>
        <taxon>Eukaryota</taxon>
        <taxon>Viridiplantae</taxon>
        <taxon>Streptophyta</taxon>
        <taxon>Embryophyta</taxon>
        <taxon>Tracheophyta</taxon>
        <taxon>Spermatophyta</taxon>
        <taxon>Magnoliopsida</taxon>
        <taxon>eudicotyledons</taxon>
        <taxon>Gunneridae</taxon>
        <taxon>Pentapetalae</taxon>
        <taxon>rosids</taxon>
        <taxon>malvids</taxon>
        <taxon>Brassicales</taxon>
        <taxon>Brassicaceae</taxon>
        <taxon>Brassiceae</taxon>
        <taxon>Brassica</taxon>
    </lineage>
</organism>
<protein>
    <submittedName>
        <fullName evidence="2">Uncharacterized protein</fullName>
    </submittedName>
</protein>
<accession>A0A3P5Z798</accession>
<keyword evidence="1" id="KW-0812">Transmembrane</keyword>
<proteinExistence type="predicted"/>
<keyword evidence="1" id="KW-0472">Membrane</keyword>
<sequence length="60" mass="6783">MSSGELSMSPTSINWLPRRTLLVYLLFVDRLLIVVYAVTQILSFVSLSLNSPMKRELGLL</sequence>
<evidence type="ECO:0000313" key="2">
    <source>
        <dbReference type="EMBL" id="VDC75887.1"/>
    </source>
</evidence>
<feature type="transmembrane region" description="Helical" evidence="1">
    <location>
        <begin position="21"/>
        <end position="45"/>
    </location>
</feature>
<keyword evidence="1" id="KW-1133">Transmembrane helix</keyword>
<name>A0A3P5Z798_BRACM</name>
<dbReference type="EMBL" id="LR031571">
    <property type="protein sequence ID" value="VDC75887.1"/>
    <property type="molecule type" value="Genomic_DNA"/>
</dbReference>